<evidence type="ECO:0000256" key="4">
    <source>
        <dbReference type="ARBA" id="ARBA00022729"/>
    </source>
</evidence>
<gene>
    <name evidence="6" type="ORF">PHYBOEH_005432</name>
</gene>
<comment type="caution">
    <text evidence="6">The sequence shown here is derived from an EMBL/GenBank/DDBJ whole genome shotgun (WGS) entry which is preliminary data.</text>
</comment>
<feature type="chain" id="PRO_5035960617" description="RxLR effector protein" evidence="5">
    <location>
        <begin position="21"/>
        <end position="156"/>
    </location>
</feature>
<evidence type="ECO:0000256" key="1">
    <source>
        <dbReference type="ARBA" id="ARBA00004613"/>
    </source>
</evidence>
<evidence type="ECO:0000313" key="6">
    <source>
        <dbReference type="EMBL" id="KAG7394258.1"/>
    </source>
</evidence>
<reference evidence="6" key="1">
    <citation type="submission" date="2021-02" db="EMBL/GenBank/DDBJ databases">
        <authorList>
            <person name="Palmer J.M."/>
        </authorList>
    </citation>
    <scope>NUCLEOTIDE SEQUENCE</scope>
    <source>
        <strain evidence="6">SCRP23</strain>
    </source>
</reference>
<comment type="domain">
    <text evidence="5">The RxLR-dEER motif acts to carry the protein into the host cell cytoplasm through binding to cell surface phosphatidylinositol-3-phosphate.</text>
</comment>
<comment type="function">
    <text evidence="5">Effector that suppresses plant defense responses during pathogen infection.</text>
</comment>
<dbReference type="InterPro" id="IPR031825">
    <property type="entry name" value="RXLR"/>
</dbReference>
<feature type="signal peptide" evidence="5">
    <location>
        <begin position="1"/>
        <end position="20"/>
    </location>
</feature>
<dbReference type="AlphaFoldDB" id="A0A8T1WPJ5"/>
<dbReference type="GO" id="GO:0005576">
    <property type="term" value="C:extracellular region"/>
    <property type="evidence" value="ECO:0007669"/>
    <property type="project" value="UniProtKB-SubCell"/>
</dbReference>
<accession>A0A8T1WPJ5</accession>
<comment type="similarity">
    <text evidence="2 5">Belongs to the RxLR effector family.</text>
</comment>
<name>A0A8T1WPJ5_9STRA</name>
<organism evidence="6 7">
    <name type="scientific">Phytophthora boehmeriae</name>
    <dbReference type="NCBI Taxonomy" id="109152"/>
    <lineage>
        <taxon>Eukaryota</taxon>
        <taxon>Sar</taxon>
        <taxon>Stramenopiles</taxon>
        <taxon>Oomycota</taxon>
        <taxon>Peronosporomycetes</taxon>
        <taxon>Peronosporales</taxon>
        <taxon>Peronosporaceae</taxon>
        <taxon>Phytophthora</taxon>
    </lineage>
</organism>
<sequence length="156" mass="17806">MRLGYFVLLIASTCLSVCDAAPPITGKTLSLDPSSDSIPSANRFLRIHRAVDAEDSERDADGEERGLSGLKKLFGFKTKEIDAFADETLTQMVKSKRFKKKVFKQWDNLSVGQIRQTLNMETNRWTKQKLLVEYLNKKPVKKIKPKKNRKVTFARV</sequence>
<evidence type="ECO:0000256" key="5">
    <source>
        <dbReference type="RuleBase" id="RU367124"/>
    </source>
</evidence>
<comment type="subcellular location">
    <subcellularLocation>
        <location evidence="1 5">Secreted</location>
    </subcellularLocation>
</comment>
<dbReference type="Pfam" id="PF16810">
    <property type="entry name" value="RXLR"/>
    <property type="match status" value="1"/>
</dbReference>
<keyword evidence="4 5" id="KW-0732">Signal</keyword>
<evidence type="ECO:0000256" key="3">
    <source>
        <dbReference type="ARBA" id="ARBA00022525"/>
    </source>
</evidence>
<protein>
    <recommendedName>
        <fullName evidence="5">RxLR effector protein</fullName>
    </recommendedName>
</protein>
<dbReference type="Proteomes" id="UP000693981">
    <property type="component" value="Unassembled WGS sequence"/>
</dbReference>
<keyword evidence="7" id="KW-1185">Reference proteome</keyword>
<proteinExistence type="inferred from homology"/>
<dbReference type="EMBL" id="JAGDFL010000286">
    <property type="protein sequence ID" value="KAG7394258.1"/>
    <property type="molecule type" value="Genomic_DNA"/>
</dbReference>
<evidence type="ECO:0000256" key="2">
    <source>
        <dbReference type="ARBA" id="ARBA00010400"/>
    </source>
</evidence>
<keyword evidence="3 5" id="KW-0964">Secreted</keyword>
<evidence type="ECO:0000313" key="7">
    <source>
        <dbReference type="Proteomes" id="UP000693981"/>
    </source>
</evidence>